<organism evidence="2 3">
    <name type="scientific">Tribolium castaneum</name>
    <name type="common">Red flour beetle</name>
    <dbReference type="NCBI Taxonomy" id="7070"/>
    <lineage>
        <taxon>Eukaryota</taxon>
        <taxon>Metazoa</taxon>
        <taxon>Ecdysozoa</taxon>
        <taxon>Arthropoda</taxon>
        <taxon>Hexapoda</taxon>
        <taxon>Insecta</taxon>
        <taxon>Pterygota</taxon>
        <taxon>Neoptera</taxon>
        <taxon>Endopterygota</taxon>
        <taxon>Coleoptera</taxon>
        <taxon>Polyphaga</taxon>
        <taxon>Cucujiformia</taxon>
        <taxon>Tenebrionidae</taxon>
        <taxon>Tenebrionidae incertae sedis</taxon>
        <taxon>Tribolium</taxon>
    </lineage>
</organism>
<reference evidence="2 3" key="2">
    <citation type="journal article" date="2010" name="Nucleic Acids Res.">
        <title>BeetleBase in 2010: revisions to provide comprehensive genomic information for Tribolium castaneum.</title>
        <authorList>
            <person name="Kim H.S."/>
            <person name="Murphy T."/>
            <person name="Xia J."/>
            <person name="Caragea D."/>
            <person name="Park Y."/>
            <person name="Beeman R.W."/>
            <person name="Lorenzen M.D."/>
            <person name="Butcher S."/>
            <person name="Manak J.R."/>
            <person name="Brown S.J."/>
        </authorList>
    </citation>
    <scope>NUCLEOTIDE SEQUENCE [LARGE SCALE GENOMIC DNA]</scope>
    <source>
        <strain evidence="2 3">Georgia GA2</strain>
    </source>
</reference>
<dbReference type="InParanoid" id="D7EM34"/>
<dbReference type="AlphaFoldDB" id="D7EM34"/>
<dbReference type="InterPro" id="IPR000477">
    <property type="entry name" value="RT_dom"/>
</dbReference>
<keyword evidence="3" id="KW-1185">Reference proteome</keyword>
<reference evidence="2 3" key="1">
    <citation type="journal article" date="2008" name="Nature">
        <title>The genome of the model beetle and pest Tribolium castaneum.</title>
        <authorList>
            <consortium name="Tribolium Genome Sequencing Consortium"/>
            <person name="Richards S."/>
            <person name="Gibbs R.A."/>
            <person name="Weinstock G.M."/>
            <person name="Brown S.J."/>
            <person name="Denell R."/>
            <person name="Beeman R.W."/>
            <person name="Gibbs R."/>
            <person name="Beeman R.W."/>
            <person name="Brown S.J."/>
            <person name="Bucher G."/>
            <person name="Friedrich M."/>
            <person name="Grimmelikhuijzen C.J."/>
            <person name="Klingler M."/>
            <person name="Lorenzen M."/>
            <person name="Richards S."/>
            <person name="Roth S."/>
            <person name="Schroder R."/>
            <person name="Tautz D."/>
            <person name="Zdobnov E.M."/>
            <person name="Muzny D."/>
            <person name="Gibbs R.A."/>
            <person name="Weinstock G.M."/>
            <person name="Attaway T."/>
            <person name="Bell S."/>
            <person name="Buhay C.J."/>
            <person name="Chandrabose M.N."/>
            <person name="Chavez D."/>
            <person name="Clerk-Blankenburg K.P."/>
            <person name="Cree A."/>
            <person name="Dao M."/>
            <person name="Davis C."/>
            <person name="Chacko J."/>
            <person name="Dinh H."/>
            <person name="Dugan-Rocha S."/>
            <person name="Fowler G."/>
            <person name="Garner T.T."/>
            <person name="Garnes J."/>
            <person name="Gnirke A."/>
            <person name="Hawes A."/>
            <person name="Hernandez J."/>
            <person name="Hines S."/>
            <person name="Holder M."/>
            <person name="Hume J."/>
            <person name="Jhangiani S.N."/>
            <person name="Joshi V."/>
            <person name="Khan Z.M."/>
            <person name="Jackson L."/>
            <person name="Kovar C."/>
            <person name="Kowis A."/>
            <person name="Lee S."/>
            <person name="Lewis L.R."/>
            <person name="Margolis J."/>
            <person name="Morgan M."/>
            <person name="Nazareth L.V."/>
            <person name="Nguyen N."/>
            <person name="Okwuonu G."/>
            <person name="Parker D."/>
            <person name="Richards S."/>
            <person name="Ruiz S.J."/>
            <person name="Santibanez J."/>
            <person name="Savard J."/>
            <person name="Scherer S.E."/>
            <person name="Schneider B."/>
            <person name="Sodergren E."/>
            <person name="Tautz D."/>
            <person name="Vattahil S."/>
            <person name="Villasana D."/>
            <person name="White C.S."/>
            <person name="Wright R."/>
            <person name="Park Y."/>
            <person name="Beeman R.W."/>
            <person name="Lord J."/>
            <person name="Oppert B."/>
            <person name="Lorenzen M."/>
            <person name="Brown S."/>
            <person name="Wang L."/>
            <person name="Savard J."/>
            <person name="Tautz D."/>
            <person name="Richards S."/>
            <person name="Weinstock G."/>
            <person name="Gibbs R.A."/>
            <person name="Liu Y."/>
            <person name="Worley K."/>
            <person name="Weinstock G."/>
            <person name="Elsik C.G."/>
            <person name="Reese J.T."/>
            <person name="Elhaik E."/>
            <person name="Landan G."/>
            <person name="Graur D."/>
            <person name="Arensburger P."/>
            <person name="Atkinson P."/>
            <person name="Beeman R.W."/>
            <person name="Beidler J."/>
            <person name="Brown S.J."/>
            <person name="Demuth J.P."/>
            <person name="Drury D.W."/>
            <person name="Du Y.Z."/>
            <person name="Fujiwara H."/>
            <person name="Lorenzen M."/>
            <person name="Maselli V."/>
            <person name="Osanai M."/>
            <person name="Park Y."/>
            <person name="Robertson H.M."/>
            <person name="Tu Z."/>
            <person name="Wang J.J."/>
            <person name="Wang S."/>
            <person name="Richards S."/>
            <person name="Song H."/>
            <person name="Zhang L."/>
            <person name="Sodergren E."/>
            <person name="Werner D."/>
            <person name="Stanke M."/>
            <person name="Morgenstern B."/>
            <person name="Solovyev V."/>
            <person name="Kosarev P."/>
            <person name="Brown G."/>
            <person name="Chen H.C."/>
            <person name="Ermolaeva O."/>
            <person name="Hlavina W."/>
            <person name="Kapustin Y."/>
            <person name="Kiryutin B."/>
            <person name="Kitts P."/>
            <person name="Maglott D."/>
            <person name="Pruitt K."/>
            <person name="Sapojnikov V."/>
            <person name="Souvorov A."/>
            <person name="Mackey A.J."/>
            <person name="Waterhouse R.M."/>
            <person name="Wyder S."/>
            <person name="Zdobnov E.M."/>
            <person name="Zdobnov E.M."/>
            <person name="Wyder S."/>
            <person name="Kriventseva E.V."/>
            <person name="Kadowaki T."/>
            <person name="Bork P."/>
            <person name="Aranda M."/>
            <person name="Bao R."/>
            <person name="Beermann A."/>
            <person name="Berns N."/>
            <person name="Bolognesi R."/>
            <person name="Bonneton F."/>
            <person name="Bopp D."/>
            <person name="Brown S.J."/>
            <person name="Bucher G."/>
            <person name="Butts T."/>
            <person name="Chaumot A."/>
            <person name="Denell R.E."/>
            <person name="Ferrier D.E."/>
            <person name="Friedrich M."/>
            <person name="Gordon C.M."/>
            <person name="Jindra M."/>
            <person name="Klingler M."/>
            <person name="Lan Q."/>
            <person name="Lattorff H.M."/>
            <person name="Laudet V."/>
            <person name="von Levetsow C."/>
            <person name="Liu Z."/>
            <person name="Lutz R."/>
            <person name="Lynch J.A."/>
            <person name="da Fonseca R.N."/>
            <person name="Posnien N."/>
            <person name="Reuter R."/>
            <person name="Roth S."/>
            <person name="Savard J."/>
            <person name="Schinko J.B."/>
            <person name="Schmitt C."/>
            <person name="Schoppmeier M."/>
            <person name="Schroder R."/>
            <person name="Shippy T.D."/>
            <person name="Simonnet F."/>
            <person name="Marques-Souza H."/>
            <person name="Tautz D."/>
            <person name="Tomoyasu Y."/>
            <person name="Trauner J."/>
            <person name="Van der Zee M."/>
            <person name="Vervoort M."/>
            <person name="Wittkopp N."/>
            <person name="Wimmer E.A."/>
            <person name="Yang X."/>
            <person name="Jones A.K."/>
            <person name="Sattelle D.B."/>
            <person name="Ebert P.R."/>
            <person name="Nelson D."/>
            <person name="Scott J.G."/>
            <person name="Beeman R.W."/>
            <person name="Muthukrishnan S."/>
            <person name="Kramer K.J."/>
            <person name="Arakane Y."/>
            <person name="Beeman R.W."/>
            <person name="Zhu Q."/>
            <person name="Hogenkamp D."/>
            <person name="Dixit R."/>
            <person name="Oppert B."/>
            <person name="Jiang H."/>
            <person name="Zou Z."/>
            <person name="Marshall J."/>
            <person name="Elpidina E."/>
            <person name="Vinokurov K."/>
            <person name="Oppert C."/>
            <person name="Zou Z."/>
            <person name="Evans J."/>
            <person name="Lu Z."/>
            <person name="Zhao P."/>
            <person name="Sumathipala N."/>
            <person name="Altincicek B."/>
            <person name="Vilcinskas A."/>
            <person name="Williams M."/>
            <person name="Hultmark D."/>
            <person name="Hetru C."/>
            <person name="Jiang H."/>
            <person name="Grimmelikhuijzen C.J."/>
            <person name="Hauser F."/>
            <person name="Cazzamali G."/>
            <person name="Williamson M."/>
            <person name="Park Y."/>
            <person name="Li B."/>
            <person name="Tanaka Y."/>
            <person name="Predel R."/>
            <person name="Neupert S."/>
            <person name="Schachtner J."/>
            <person name="Verleyen P."/>
            <person name="Raible F."/>
            <person name="Bork P."/>
            <person name="Friedrich M."/>
            <person name="Walden K.K."/>
            <person name="Robertson H.M."/>
            <person name="Angeli S."/>
            <person name="Foret S."/>
            <person name="Bucher G."/>
            <person name="Schuetz S."/>
            <person name="Maleszka R."/>
            <person name="Wimmer E.A."/>
            <person name="Beeman R.W."/>
            <person name="Lorenzen M."/>
            <person name="Tomoyasu Y."/>
            <person name="Miller S.C."/>
            <person name="Grossmann D."/>
            <person name="Bucher G."/>
        </authorList>
    </citation>
    <scope>NUCLEOTIDE SEQUENCE [LARGE SCALE GENOMIC DNA]</scope>
    <source>
        <strain evidence="2 3">Georgia GA2</strain>
    </source>
</reference>
<name>D7EM34_TRICA</name>
<dbReference type="HOGENOM" id="CLU_000680_13_6_1"/>
<keyword evidence="2" id="KW-0695">RNA-directed DNA polymerase</keyword>
<protein>
    <submittedName>
        <fullName evidence="2">Putative RNA-directed DNA polymerase from transposon BS-like Protein</fullName>
    </submittedName>
</protein>
<sequence length="200" mass="23063">MKRRVQKQRKKMIYQRISSLVEDILPSEQAEFRPHCGQVLTLTTHIESGFEKRLKTGVVLLDLTAAYDTVWTDGLIHKLYKVEPCMRIVSLSESMLTNKKFRVFVGRKSSKAKLSTIPQGGIISITLQVYTSDLPETLSRKFVYADDIALTFQHKEFHRLEEQLITFTQSTLVSFLTVRSPTSFTSKNYDKNGKQKTTFY</sequence>
<dbReference type="PhylomeDB" id="D7EM34"/>
<keyword evidence="2" id="KW-0808">Transferase</keyword>
<evidence type="ECO:0000259" key="1">
    <source>
        <dbReference type="Pfam" id="PF00078"/>
    </source>
</evidence>
<dbReference type="PANTHER" id="PTHR36688">
    <property type="entry name" value="ENDO/EXONUCLEASE/PHOSPHATASE DOMAIN-CONTAINING PROTEIN"/>
    <property type="match status" value="1"/>
</dbReference>
<evidence type="ECO:0000313" key="2">
    <source>
        <dbReference type="EMBL" id="EFA12544.1"/>
    </source>
</evidence>
<gene>
    <name evidence="2" type="primary">GLEAN_02025</name>
    <name evidence="2" type="ORF">TcasGA2_TC002025</name>
</gene>
<dbReference type="GO" id="GO:0003964">
    <property type="term" value="F:RNA-directed DNA polymerase activity"/>
    <property type="evidence" value="ECO:0007669"/>
    <property type="project" value="UniProtKB-KW"/>
</dbReference>
<dbReference type="EMBL" id="KQ971871">
    <property type="protein sequence ID" value="EFA12544.1"/>
    <property type="molecule type" value="Genomic_DNA"/>
</dbReference>
<dbReference type="Pfam" id="PF00078">
    <property type="entry name" value="RVT_1"/>
    <property type="match status" value="1"/>
</dbReference>
<dbReference type="eggNOG" id="KOG1075">
    <property type="taxonomic scope" value="Eukaryota"/>
</dbReference>
<dbReference type="PANTHER" id="PTHR36688:SF1">
    <property type="entry name" value="ENDONUCLEASE_EXONUCLEASE_PHOSPHATASE DOMAIN-CONTAINING PROTEIN"/>
    <property type="match status" value="1"/>
</dbReference>
<dbReference type="InterPro" id="IPR052560">
    <property type="entry name" value="RdDP_mobile_element"/>
</dbReference>
<evidence type="ECO:0000313" key="3">
    <source>
        <dbReference type="Proteomes" id="UP000007266"/>
    </source>
</evidence>
<dbReference type="Proteomes" id="UP000007266">
    <property type="component" value="Unassembled WGS sequence"/>
</dbReference>
<accession>D7EM34</accession>
<proteinExistence type="predicted"/>
<feature type="domain" description="Reverse transcriptase" evidence="1">
    <location>
        <begin position="7"/>
        <end position="162"/>
    </location>
</feature>
<keyword evidence="2" id="KW-0548">Nucleotidyltransferase</keyword>
<dbReference type="OMA" id="IETTECH"/>